<dbReference type="Gene3D" id="3.30.70.1060">
    <property type="entry name" value="Dimeric alpha+beta barrel"/>
    <property type="match status" value="1"/>
</dbReference>
<reference evidence="4" key="1">
    <citation type="journal article" date="2019" name="Int. J. Syst. Evol. Microbiol.">
        <title>The Global Catalogue of Microorganisms (GCM) 10K type strain sequencing project: providing services to taxonomists for standard genome sequencing and annotation.</title>
        <authorList>
            <consortium name="The Broad Institute Genomics Platform"/>
            <consortium name="The Broad Institute Genome Sequencing Center for Infectious Disease"/>
            <person name="Wu L."/>
            <person name="Ma J."/>
        </authorList>
    </citation>
    <scope>NUCLEOTIDE SEQUENCE [LARGE SCALE GENOMIC DNA]</scope>
    <source>
        <strain evidence="4">JCM 1490</strain>
    </source>
</reference>
<dbReference type="InterPro" id="IPR005545">
    <property type="entry name" value="YCII"/>
</dbReference>
<organism evidence="3 4">
    <name type="scientific">Georgenia alba</name>
    <dbReference type="NCBI Taxonomy" id="2233858"/>
    <lineage>
        <taxon>Bacteria</taxon>
        <taxon>Bacillati</taxon>
        <taxon>Actinomycetota</taxon>
        <taxon>Actinomycetes</taxon>
        <taxon>Micrococcales</taxon>
        <taxon>Bogoriellaceae</taxon>
        <taxon>Georgenia</taxon>
    </lineage>
</organism>
<dbReference type="Proteomes" id="UP001596455">
    <property type="component" value="Unassembled WGS sequence"/>
</dbReference>
<proteinExistence type="inferred from homology"/>
<dbReference type="Pfam" id="PF03795">
    <property type="entry name" value="YCII"/>
    <property type="match status" value="1"/>
</dbReference>
<sequence>MTEYVVLLPADESTWERATAEQRAAVYERHREFARALAERGHTVTGGAELTHSRETRQVRRDDGRVVVTDGPYAETVEQLSGFYLIESDDLEDLLEVCALLADGDGAVEVRATVPAPEEGAPS</sequence>
<evidence type="ECO:0000313" key="3">
    <source>
        <dbReference type="EMBL" id="MFC7404228.1"/>
    </source>
</evidence>
<keyword evidence="4" id="KW-1185">Reference proteome</keyword>
<comment type="caution">
    <text evidence="3">The sequence shown here is derived from an EMBL/GenBank/DDBJ whole genome shotgun (WGS) entry which is preliminary data.</text>
</comment>
<dbReference type="PANTHER" id="PTHR35174:SF3">
    <property type="entry name" value="BLL7171 PROTEIN"/>
    <property type="match status" value="1"/>
</dbReference>
<feature type="domain" description="YCII-related" evidence="2">
    <location>
        <begin position="4"/>
        <end position="99"/>
    </location>
</feature>
<evidence type="ECO:0000313" key="4">
    <source>
        <dbReference type="Proteomes" id="UP001596455"/>
    </source>
</evidence>
<evidence type="ECO:0000256" key="1">
    <source>
        <dbReference type="ARBA" id="ARBA00007689"/>
    </source>
</evidence>
<name>A0ABW2QA01_9MICO</name>
<dbReference type="EMBL" id="JBHTCQ010000001">
    <property type="protein sequence ID" value="MFC7404228.1"/>
    <property type="molecule type" value="Genomic_DNA"/>
</dbReference>
<dbReference type="PANTHER" id="PTHR35174">
    <property type="entry name" value="BLL7171 PROTEIN-RELATED"/>
    <property type="match status" value="1"/>
</dbReference>
<comment type="similarity">
    <text evidence="1">Belongs to the YciI family.</text>
</comment>
<dbReference type="SUPFAM" id="SSF54909">
    <property type="entry name" value="Dimeric alpha+beta barrel"/>
    <property type="match status" value="1"/>
</dbReference>
<gene>
    <name evidence="3" type="ORF">ACFQQL_03820</name>
</gene>
<protein>
    <submittedName>
        <fullName evidence="3">YciI family protein</fullName>
    </submittedName>
</protein>
<dbReference type="RefSeq" id="WP_382391417.1">
    <property type="nucleotide sequence ID" value="NZ_JBHTCQ010000001.1"/>
</dbReference>
<evidence type="ECO:0000259" key="2">
    <source>
        <dbReference type="Pfam" id="PF03795"/>
    </source>
</evidence>
<dbReference type="InterPro" id="IPR011008">
    <property type="entry name" value="Dimeric_a/b-barrel"/>
</dbReference>
<accession>A0ABW2QA01</accession>